<feature type="compositionally biased region" description="Polar residues" evidence="5">
    <location>
        <begin position="1968"/>
        <end position="1979"/>
    </location>
</feature>
<comment type="subcellular location">
    <subcellularLocation>
        <location evidence="1">Nucleus</location>
    </subcellularLocation>
</comment>
<feature type="region of interest" description="Disordered" evidence="5">
    <location>
        <begin position="1181"/>
        <end position="1200"/>
    </location>
</feature>
<dbReference type="InterPro" id="IPR012929">
    <property type="entry name" value="Nucleoprot-TPR/MLP1-2_dom"/>
</dbReference>
<dbReference type="STRING" id="4432.A0A1U8AFT2"/>
<dbReference type="Pfam" id="PF25481">
    <property type="entry name" value="Nucleoprot-TPR"/>
    <property type="match status" value="1"/>
</dbReference>
<feature type="coiled-coil region" evidence="4">
    <location>
        <begin position="840"/>
        <end position="1170"/>
    </location>
</feature>
<feature type="domain" description="NUA/TPR/MLP1-2-like" evidence="8">
    <location>
        <begin position="491"/>
        <end position="598"/>
    </location>
</feature>
<dbReference type="GO" id="GO:0005643">
    <property type="term" value="C:nuclear pore"/>
    <property type="evidence" value="ECO:0000318"/>
    <property type="project" value="GO_Central"/>
</dbReference>
<evidence type="ECO:0000259" key="6">
    <source>
        <dbReference type="Pfam" id="PF07926"/>
    </source>
</evidence>
<feature type="compositionally biased region" description="Basic and acidic residues" evidence="5">
    <location>
        <begin position="1484"/>
        <end position="1493"/>
    </location>
</feature>
<dbReference type="Gene3D" id="1.10.287.1490">
    <property type="match status" value="1"/>
</dbReference>
<evidence type="ECO:0000256" key="3">
    <source>
        <dbReference type="ARBA" id="ARBA00023242"/>
    </source>
</evidence>
<gene>
    <name evidence="10" type="primary">LOC104599796</name>
</gene>
<feature type="coiled-coil region" evidence="4">
    <location>
        <begin position="484"/>
        <end position="525"/>
    </location>
</feature>
<dbReference type="InParanoid" id="A0A1U8AFT2"/>
<feature type="region of interest" description="Disordered" evidence="5">
    <location>
        <begin position="1644"/>
        <end position="1883"/>
    </location>
</feature>
<proteinExistence type="predicted"/>
<feature type="compositionally biased region" description="Polar residues" evidence="5">
    <location>
        <begin position="1717"/>
        <end position="1748"/>
    </location>
</feature>
<sequence length="2084" mass="234482">MPLFLSEEEFQRCSHDASLVAEKADSFIRDLHRQLETVKAQADAASITAEQTCALLEQKYISLSSEFAKLESQNAQLNATLEQKVSELAEVQADKHQLHLKAISKDAEIEKLSIEASELHKSKRQLLELLEQKDLEIGEKNATIKSYLDKIVGMTENSSQREARLQDSMAELAHSRDVCSRLSQEKELIEKHNAWLNEELTAKVGSLIELRKTHAEYEADMSAKLADVERQLNESSSSLKWNKERVRELEAKLKSTQEELCSIKDAAATDEERLSAEISTVTKLVELYKESSEEWSRKAGELEGVIKALETHLSQVETDYKEKLEKEESARKEAEKEAAQLKEKVEKCEAEIENARKANESSLLPLSSFAEEKWVLGVATDDMNGDSDIPVPRIPVGVSGTALAASLLRDGWSLAKMYAKYQETVDALRHEQLGRKQSDEILRRVLYEIEEKAAVVLDERAEHERMVEAYFLMNKKLQESLPMQSNLERTIQELKADLRRREREYGAAEKEISDLQKQVTVLLKECHDIQLRCGSIGQAYADEVANALTVGMTDESDAEKVISERLQLTFKDINGLVEQNVQLRTLVRTLSEENEKIETELRGKFEMELQKQNDEAASKVETVLKRAEDQGRMLESLHSSVSMYKRLHEEELKSRASYPHCADTVPAADGRKDLMLLLEGSQEATKKAHERAVERAKTLKEELEKSKSDALSLRLERDKFAMEANFARERLDSFMKEFEHQRDEVNGVLARNVEFSQLIVEYQRRLRENSDSVHASEELSRKLSMKVSVLKHEKEMLLNSEKRACDEVKSLSERVHRLQASLDTIHSAEQVREDARSMEMRKQEEYIKKLEREWAEAKKELQEERDNVRTLTRDRENTLKNAMKQVEQMGKELADALHAVAAAEARAAVAEARCSDMEGKIKSSEKKFTGVDSGNGSSIASTNEVMLDINKAKEEIEKLKDEAQANKDHMLQYKNIAQVNEAALKQMESAHEEFKAEADKLKKSLEAEIVSLRERISELESDSILKSKEAASTVAGKEEALDSALAEMTSLKEEMSVKMSQIVGMEIQISSLKEDLEKEHQRWRTAQNNYERQVILQSETIQELTKASQALAVLQEEAAELRKFADSQKSENDILKAKWEGEKSLLEKSKNEAERKYNEINEQNNILHGRLEALHIKSAEKERGSISVPSGSTREDSKADGDLQNVIHYLRRSKEIAETEISLLKQEKLRLQSQLETAMKASETAQALLHAERTNSRALLFTDEEFKSLQMQVREMNLLRESNMQLREENKHNFEECQKLREVAQKGRSEIDHLETLLREKQIEVDACQKEIMMQKMEKEHLENRIAELLERCKNIDPEEYDRMKDVSQQMQIKLREKEAEMAETKTLVSEKQDMISRLEQDLANCQLELSKMEKRLNDARQVEDTLKADVDKQKKLVLLHKKKIESVAKEKDDLSKEKLALSKQLEDSRSGKRPIGDATNEQALKEKEKEKDTRIQILEKTLEREREELRKEREDNRKEKVRRLKNEKAMSDLAQRVEMEKKKLVDEFERIKQAKGSLQESGGASVAELPSEIALEDQCAAFVRAVESLHEAANPTINDVAGARPLPVEISPVVDMAPTSAAGRHLTAPAQGTQISMGTIASHLQSKTTEEREKRSNLPKSGIETRKTGRKLIRPRLGRPEEPTGDTEMPELEGPSNSEGKLGASHDIEHLGDLSISVQTSVRKRVASTSASELQEESVAQQETSSDMAAPALKKSRGSDFPQEDAERQPSVPPECIETLPASEETLEAVGALLHASNDESIDVEKDEDADNTKEPVEEPRGSPLDGMNQDEQQDDINALSEETLGKAKETEEDFDEGSKDSEGQDAQQPAMDVEGEREEGELIPDMMDQEGGDVAVTMTSPESGEGQPESAMVPVASSACNEEEVVTATEVDVTETAISEVLHEDKTDGADVKEEITEGSDKSTNDNDQATMETEQSPKAAFGSAESSLSSMAMDSTVSKPVSPSVGADVEQPKDVAAGKSPTTINLNERARQRALLRQAGVVSPMTRGRGRSGVAIRKEGTRGGRGRGRGRGQGSGDKEQN</sequence>
<evidence type="ECO:0000313" key="9">
    <source>
        <dbReference type="Proteomes" id="UP000189703"/>
    </source>
</evidence>
<protein>
    <submittedName>
        <fullName evidence="10">Nuclear-pore anchor isoform X1</fullName>
    </submittedName>
</protein>
<evidence type="ECO:0000256" key="2">
    <source>
        <dbReference type="ARBA" id="ARBA00023054"/>
    </source>
</evidence>
<dbReference type="KEGG" id="nnu:104599796"/>
<keyword evidence="2 4" id="KW-0175">Coiled coil</keyword>
<dbReference type="PANTHER" id="PTHR18898">
    <property type="entry name" value="NUCLEOPROTEIN TPR-RELATED"/>
    <property type="match status" value="1"/>
</dbReference>
<accession>A0A1U8AFT2</accession>
<feature type="compositionally biased region" description="Acidic residues" evidence="5">
    <location>
        <begin position="1801"/>
        <end position="1811"/>
    </location>
</feature>
<dbReference type="Proteomes" id="UP000189703">
    <property type="component" value="Unplaced"/>
</dbReference>
<feature type="coiled-coil region" evidence="4">
    <location>
        <begin position="1214"/>
        <end position="1241"/>
    </location>
</feature>
<evidence type="ECO:0000313" key="10">
    <source>
        <dbReference type="RefSeq" id="XP_010260813.1"/>
    </source>
</evidence>
<feature type="coiled-coil region" evidence="4">
    <location>
        <begin position="53"/>
        <end position="94"/>
    </location>
</feature>
<reference evidence="10" key="1">
    <citation type="submission" date="2025-08" db="UniProtKB">
        <authorList>
            <consortium name="RefSeq"/>
        </authorList>
    </citation>
    <scope>IDENTIFICATION</scope>
</reference>
<feature type="compositionally biased region" description="Basic residues" evidence="5">
    <location>
        <begin position="1669"/>
        <end position="1678"/>
    </location>
</feature>
<feature type="coiled-coil region" evidence="4">
    <location>
        <begin position="306"/>
        <end position="358"/>
    </location>
</feature>
<dbReference type="InterPro" id="IPR057577">
    <property type="entry name" value="Nucleoprot-TPR/MLP1_dom"/>
</dbReference>
<dbReference type="Pfam" id="PF07926">
    <property type="entry name" value="TPR_MLP1_2"/>
    <property type="match status" value="1"/>
</dbReference>
<feature type="region of interest" description="Disordered" evidence="5">
    <location>
        <begin position="1463"/>
        <end position="1493"/>
    </location>
</feature>
<feature type="compositionally biased region" description="Polar residues" evidence="5">
    <location>
        <begin position="1987"/>
        <end position="2004"/>
    </location>
</feature>
<dbReference type="GO" id="GO:0006406">
    <property type="term" value="P:mRNA export from nucleus"/>
    <property type="evidence" value="ECO:0000318"/>
    <property type="project" value="GO_Central"/>
</dbReference>
<feature type="domain" description="Nucleoprotein TPR/MPL1" evidence="7">
    <location>
        <begin position="171"/>
        <end position="249"/>
    </location>
</feature>
<dbReference type="GO" id="GO:0006606">
    <property type="term" value="P:protein import into nucleus"/>
    <property type="evidence" value="ECO:0007669"/>
    <property type="project" value="InterPro"/>
</dbReference>
<dbReference type="OMA" id="HAQQNYE"/>
<feature type="coiled-coil region" evidence="4">
    <location>
        <begin position="682"/>
        <end position="716"/>
    </location>
</feature>
<dbReference type="RefSeq" id="XP_010260813.1">
    <property type="nucleotide sequence ID" value="XM_010262511.2"/>
</dbReference>
<dbReference type="PANTHER" id="PTHR18898:SF2">
    <property type="entry name" value="NUCLEOPROTEIN TPR"/>
    <property type="match status" value="1"/>
</dbReference>
<keyword evidence="9" id="KW-1185">Reference proteome</keyword>
<feature type="domain" description="Nucleoprotein TPR/MLP1-2" evidence="6">
    <location>
        <begin position="1047"/>
        <end position="1174"/>
    </location>
</feature>
<dbReference type="Pfam" id="PF25785">
    <property type="entry name" value="TPR"/>
    <property type="match status" value="1"/>
</dbReference>
<dbReference type="FunCoup" id="A0A1U8AFT2">
    <property type="interactions" value="3897"/>
</dbReference>
<dbReference type="GeneID" id="104599796"/>
<dbReference type="OrthoDB" id="343070at2759"/>
<feature type="region of interest" description="Disordered" evidence="5">
    <location>
        <begin position="1897"/>
        <end position="1925"/>
    </location>
</feature>
<feature type="compositionally biased region" description="Basic and acidic residues" evidence="5">
    <location>
        <begin position="1943"/>
        <end position="1967"/>
    </location>
</feature>
<dbReference type="InterPro" id="IPR057974">
    <property type="entry name" value="NUA/TPR/MLP1-2-like_dom"/>
</dbReference>
<evidence type="ECO:0000256" key="1">
    <source>
        <dbReference type="ARBA" id="ARBA00004123"/>
    </source>
</evidence>
<keyword evidence="3" id="KW-0539">Nucleus</keyword>
<evidence type="ECO:0000256" key="4">
    <source>
        <dbReference type="SAM" id="Coils"/>
    </source>
</evidence>
<dbReference type="GO" id="GO:0017056">
    <property type="term" value="F:structural constituent of nuclear pore"/>
    <property type="evidence" value="ECO:0000318"/>
    <property type="project" value="GO_Central"/>
</dbReference>
<evidence type="ECO:0000259" key="8">
    <source>
        <dbReference type="Pfam" id="PF25785"/>
    </source>
</evidence>
<evidence type="ECO:0000256" key="5">
    <source>
        <dbReference type="SAM" id="MobiDB-lite"/>
    </source>
</evidence>
<evidence type="ECO:0000259" key="7">
    <source>
        <dbReference type="Pfam" id="PF25481"/>
    </source>
</evidence>
<name>A0A1U8AFT2_NELNU</name>
<dbReference type="eggNOG" id="KOG4674">
    <property type="taxonomic scope" value="Eukaryota"/>
</dbReference>
<feature type="region of interest" description="Disordered" evidence="5">
    <location>
        <begin position="1941"/>
        <end position="2084"/>
    </location>
</feature>
<feature type="compositionally biased region" description="Basic and acidic residues" evidence="5">
    <location>
        <begin position="1812"/>
        <end position="1822"/>
    </location>
</feature>
<organism evidence="9 10">
    <name type="scientific">Nelumbo nucifera</name>
    <name type="common">Sacred lotus</name>
    <dbReference type="NCBI Taxonomy" id="4432"/>
    <lineage>
        <taxon>Eukaryota</taxon>
        <taxon>Viridiplantae</taxon>
        <taxon>Streptophyta</taxon>
        <taxon>Embryophyta</taxon>
        <taxon>Tracheophyta</taxon>
        <taxon>Spermatophyta</taxon>
        <taxon>Magnoliopsida</taxon>
        <taxon>Proteales</taxon>
        <taxon>Nelumbonaceae</taxon>
        <taxon>Nelumbo</taxon>
    </lineage>
</organism>